<keyword evidence="3" id="KW-0479">Metal-binding</keyword>
<dbReference type="InterPro" id="IPR002500">
    <property type="entry name" value="PAPS_reduct_dom"/>
</dbReference>
<name>K0IIP3_NITGG</name>
<feature type="domain" description="Phosphoadenosine phosphosulphate reductase" evidence="14">
    <location>
        <begin position="39"/>
        <end position="213"/>
    </location>
</feature>
<accession>K0IIP3</accession>
<dbReference type="GeneID" id="13795425"/>
<organism evidence="15 16">
    <name type="scientific">Nitrososphaera gargensis (strain Ga9.2)</name>
    <dbReference type="NCBI Taxonomy" id="1237085"/>
    <lineage>
        <taxon>Archaea</taxon>
        <taxon>Nitrososphaerota</taxon>
        <taxon>Nitrososphaeria</taxon>
        <taxon>Nitrososphaerales</taxon>
        <taxon>Nitrososphaeraceae</taxon>
        <taxon>Nitrososphaera</taxon>
    </lineage>
</organism>
<evidence type="ECO:0000256" key="11">
    <source>
        <dbReference type="ARBA" id="ARBA00030894"/>
    </source>
</evidence>
<dbReference type="STRING" id="1237085.Ngar_c10300"/>
<evidence type="ECO:0000256" key="13">
    <source>
        <dbReference type="ARBA" id="ARBA00048441"/>
    </source>
</evidence>
<dbReference type="Pfam" id="PF01507">
    <property type="entry name" value="PAPS_reduct"/>
    <property type="match status" value="1"/>
</dbReference>
<dbReference type="NCBIfam" id="TIGR02055">
    <property type="entry name" value="APS_reductase"/>
    <property type="match status" value="1"/>
</dbReference>
<comment type="cofactor">
    <cofactor evidence="1">
        <name>[4Fe-4S] cluster</name>
        <dbReference type="ChEBI" id="CHEBI:49883"/>
    </cofactor>
</comment>
<evidence type="ECO:0000256" key="7">
    <source>
        <dbReference type="ARBA" id="ARBA00024298"/>
    </source>
</evidence>
<keyword evidence="6" id="KW-0411">Iron-sulfur</keyword>
<dbReference type="PANTHER" id="PTHR46482">
    <property type="entry name" value="5'-ADENYLYLSULFATE REDUCTASE 3, CHLOROPLASTIC"/>
    <property type="match status" value="1"/>
</dbReference>
<evidence type="ECO:0000256" key="2">
    <source>
        <dbReference type="ARBA" id="ARBA00022490"/>
    </source>
</evidence>
<dbReference type="SUPFAM" id="SSF52402">
    <property type="entry name" value="Adenine nucleotide alpha hydrolases-like"/>
    <property type="match status" value="1"/>
</dbReference>
<dbReference type="PIRSF" id="PIRSF000857">
    <property type="entry name" value="PAPS_reductase"/>
    <property type="match status" value="1"/>
</dbReference>
<dbReference type="BioCyc" id="CNIT1237085:G1324-1028-MONOMER"/>
<dbReference type="GO" id="GO:0046872">
    <property type="term" value="F:metal ion binding"/>
    <property type="evidence" value="ECO:0007669"/>
    <property type="project" value="UniProtKB-KW"/>
</dbReference>
<keyword evidence="16" id="KW-1185">Reference proteome</keyword>
<dbReference type="EC" id="1.8.4.10" evidence="9"/>
<dbReference type="Proteomes" id="UP000008037">
    <property type="component" value="Chromosome"/>
</dbReference>
<dbReference type="KEGG" id="nga:Ngar_c10300"/>
<dbReference type="AlphaFoldDB" id="K0IIP3"/>
<dbReference type="EMBL" id="CP002408">
    <property type="protein sequence ID" value="AFU57972.1"/>
    <property type="molecule type" value="Genomic_DNA"/>
</dbReference>
<dbReference type="Gene3D" id="3.40.50.620">
    <property type="entry name" value="HUPs"/>
    <property type="match status" value="1"/>
</dbReference>
<keyword evidence="2" id="KW-0963">Cytoplasm</keyword>
<dbReference type="InParanoid" id="K0IIP3"/>
<evidence type="ECO:0000259" key="14">
    <source>
        <dbReference type="Pfam" id="PF01507"/>
    </source>
</evidence>
<proteinExistence type="inferred from homology"/>
<dbReference type="GO" id="GO:0004604">
    <property type="term" value="F:phosphoadenylyl-sulfate reductase (thioredoxin) activity"/>
    <property type="evidence" value="ECO:0007669"/>
    <property type="project" value="InterPro"/>
</dbReference>
<dbReference type="GO" id="GO:0019344">
    <property type="term" value="P:cysteine biosynthetic process"/>
    <property type="evidence" value="ECO:0007669"/>
    <property type="project" value="InterPro"/>
</dbReference>
<evidence type="ECO:0000256" key="10">
    <source>
        <dbReference type="ARBA" id="ARBA00029514"/>
    </source>
</evidence>
<dbReference type="HAMAP" id="MF_00063">
    <property type="entry name" value="CysH"/>
    <property type="match status" value="1"/>
</dbReference>
<comment type="catalytic activity">
    <reaction evidence="13">
        <text>[thioredoxin]-disulfide + sulfite + AMP + 2 H(+) = adenosine 5'-phosphosulfate + [thioredoxin]-dithiol</text>
        <dbReference type="Rhea" id="RHEA:21976"/>
        <dbReference type="Rhea" id="RHEA-COMP:10698"/>
        <dbReference type="Rhea" id="RHEA-COMP:10700"/>
        <dbReference type="ChEBI" id="CHEBI:15378"/>
        <dbReference type="ChEBI" id="CHEBI:17359"/>
        <dbReference type="ChEBI" id="CHEBI:29950"/>
        <dbReference type="ChEBI" id="CHEBI:50058"/>
        <dbReference type="ChEBI" id="CHEBI:58243"/>
        <dbReference type="ChEBI" id="CHEBI:456215"/>
        <dbReference type="EC" id="1.8.4.10"/>
    </reaction>
</comment>
<dbReference type="GO" id="GO:0043866">
    <property type="term" value="F:adenylyl-sulfate reductase (thioredoxin) activity"/>
    <property type="evidence" value="ECO:0007669"/>
    <property type="project" value="UniProtKB-EC"/>
</dbReference>
<dbReference type="InterPro" id="IPR011798">
    <property type="entry name" value="APS_reductase"/>
</dbReference>
<protein>
    <recommendedName>
        <fullName evidence="10">Adenosine 5'-phosphosulfate reductase</fullName>
        <ecNumber evidence="9">1.8.4.10</ecNumber>
    </recommendedName>
    <alternativeName>
        <fullName evidence="12">5'-adenylylsulfate reductase</fullName>
    </alternativeName>
    <alternativeName>
        <fullName evidence="11">Thioredoxin-dependent 5'-adenylylsulfate reductase</fullName>
    </alternativeName>
</protein>
<evidence type="ECO:0000256" key="8">
    <source>
        <dbReference type="ARBA" id="ARBA00024327"/>
    </source>
</evidence>
<gene>
    <name evidence="15" type="ordered locus">Ngar_c10300</name>
</gene>
<evidence type="ECO:0000256" key="6">
    <source>
        <dbReference type="ARBA" id="ARBA00023014"/>
    </source>
</evidence>
<dbReference type="HOGENOM" id="CLU_044089_1_0_2"/>
<dbReference type="FunCoup" id="K0IIP3">
    <property type="interactions" value="8"/>
</dbReference>
<keyword evidence="5" id="KW-0408">Iron</keyword>
<evidence type="ECO:0000256" key="12">
    <source>
        <dbReference type="ARBA" id="ARBA00032041"/>
    </source>
</evidence>
<evidence type="ECO:0000256" key="4">
    <source>
        <dbReference type="ARBA" id="ARBA00023002"/>
    </source>
</evidence>
<dbReference type="InterPro" id="IPR014729">
    <property type="entry name" value="Rossmann-like_a/b/a_fold"/>
</dbReference>
<reference evidence="15 16" key="1">
    <citation type="journal article" date="2012" name="Environ. Microbiol.">
        <title>The genome of the ammonia-oxidizing Candidatus Nitrososphaera gargensis: insights into metabolic versatility and environmental adaptations.</title>
        <authorList>
            <person name="Spang A."/>
            <person name="Poehlein A."/>
            <person name="Offre P."/>
            <person name="Zumbragel S."/>
            <person name="Haider S."/>
            <person name="Rychlik N."/>
            <person name="Nowka B."/>
            <person name="Schmeisser C."/>
            <person name="Lebedeva E.V."/>
            <person name="Rattei T."/>
            <person name="Bohm C."/>
            <person name="Schmid M."/>
            <person name="Galushko A."/>
            <person name="Hatzenpichler R."/>
            <person name="Weinmaier T."/>
            <person name="Daniel R."/>
            <person name="Schleper C."/>
            <person name="Spieck E."/>
            <person name="Streit W."/>
            <person name="Wagner M."/>
        </authorList>
    </citation>
    <scope>NUCLEOTIDE SEQUENCE [LARGE SCALE GENOMIC DNA]</scope>
    <source>
        <strain evidence="16">Ga9.2</strain>
    </source>
</reference>
<evidence type="ECO:0000313" key="16">
    <source>
        <dbReference type="Proteomes" id="UP000008037"/>
    </source>
</evidence>
<keyword evidence="4" id="KW-0560">Oxidoreductase</keyword>
<dbReference type="PATRIC" id="fig|1237085.11.peg.980"/>
<dbReference type="GO" id="GO:0019379">
    <property type="term" value="P:sulfate assimilation, phosphoadenylyl sulfate reduction by phosphoadenylyl-sulfate reductase (thioredoxin)"/>
    <property type="evidence" value="ECO:0007669"/>
    <property type="project" value="InterPro"/>
</dbReference>
<dbReference type="RefSeq" id="WP_015018513.1">
    <property type="nucleotide sequence ID" value="NC_018719.1"/>
</dbReference>
<comment type="pathway">
    <text evidence="8">Sulfur metabolism; hydrogen sulfide biosynthesis; sulfite from sulfate.</text>
</comment>
<dbReference type="GO" id="GO:0051536">
    <property type="term" value="F:iron-sulfur cluster binding"/>
    <property type="evidence" value="ECO:0007669"/>
    <property type="project" value="UniProtKB-KW"/>
</dbReference>
<dbReference type="CDD" id="cd23945">
    <property type="entry name" value="PAPS_reductase"/>
    <property type="match status" value="1"/>
</dbReference>
<evidence type="ECO:0000313" key="15">
    <source>
        <dbReference type="EMBL" id="AFU57972.1"/>
    </source>
</evidence>
<dbReference type="OrthoDB" id="14887at2157"/>
<sequence length="249" mass="28417">MGPKFTPTQIEKLADEFEAKSAEEVLKWALDNFGTKIGLASSFGAEDVAIIDMMTKINKEKTKVFTLETGRLNQETYDVMDAIRARYGIQIEAYFPDQKEVEEMIRSKGMNLMYESVENRKLCCEIRKVHPLNRALATLDGWITGLRRDQVATRATTKKIELDAVHGGIIKLNPIADWSSDRVWDYIRKNNIPYNALHDKGFPSIGCEPCTRAVQPGEDPRAGRWWWENAAAKECGLHFDPTKKKQQHQ</sequence>
<dbReference type="NCBIfam" id="NF002537">
    <property type="entry name" value="PRK02090.1"/>
    <property type="match status" value="1"/>
</dbReference>
<evidence type="ECO:0000256" key="9">
    <source>
        <dbReference type="ARBA" id="ARBA00024386"/>
    </source>
</evidence>
<evidence type="ECO:0000256" key="5">
    <source>
        <dbReference type="ARBA" id="ARBA00023004"/>
    </source>
</evidence>
<dbReference type="NCBIfam" id="TIGR00434">
    <property type="entry name" value="cysH"/>
    <property type="match status" value="1"/>
</dbReference>
<comment type="function">
    <text evidence="7">Catalyzes the formation of sulfite from adenosine 5'-phosphosulfate (APS) using thioredoxin as an electron donor.</text>
</comment>
<evidence type="ECO:0000256" key="3">
    <source>
        <dbReference type="ARBA" id="ARBA00022723"/>
    </source>
</evidence>
<evidence type="ECO:0000256" key="1">
    <source>
        <dbReference type="ARBA" id="ARBA00001966"/>
    </source>
</evidence>
<dbReference type="PANTHER" id="PTHR46482:SF9">
    <property type="entry name" value="5'-ADENYLYLSULFATE REDUCTASE 1, CHLOROPLASTIC"/>
    <property type="match status" value="1"/>
</dbReference>
<dbReference type="InterPro" id="IPR004511">
    <property type="entry name" value="PAPS/APS_Rdtase"/>
</dbReference>